<evidence type="ECO:0000256" key="1">
    <source>
        <dbReference type="SAM" id="MobiDB-lite"/>
    </source>
</evidence>
<dbReference type="PANTHER" id="PTHR21284">
    <property type="entry name" value="EG:80H7.2 PROTEIN"/>
    <property type="match status" value="1"/>
</dbReference>
<dbReference type="Gene3D" id="1.20.140.150">
    <property type="match status" value="1"/>
</dbReference>
<dbReference type="GeneID" id="101862829"/>
<protein>
    <submittedName>
        <fullName evidence="4">Uncharacterized protein LOC101862829</fullName>
    </submittedName>
</protein>
<evidence type="ECO:0000313" key="4">
    <source>
        <dbReference type="RefSeq" id="XP_012943069.1"/>
    </source>
</evidence>
<keyword evidence="2" id="KW-1133">Transmembrane helix</keyword>
<feature type="transmembrane region" description="Helical" evidence="2">
    <location>
        <begin position="124"/>
        <end position="151"/>
    </location>
</feature>
<reference evidence="4" key="1">
    <citation type="submission" date="2025-08" db="UniProtKB">
        <authorList>
            <consortium name="RefSeq"/>
        </authorList>
    </citation>
    <scope>IDENTIFICATION</scope>
</reference>
<dbReference type="Proteomes" id="UP000694888">
    <property type="component" value="Unplaced"/>
</dbReference>
<feature type="region of interest" description="Disordered" evidence="1">
    <location>
        <begin position="1"/>
        <end position="33"/>
    </location>
</feature>
<evidence type="ECO:0000256" key="2">
    <source>
        <dbReference type="SAM" id="Phobius"/>
    </source>
</evidence>
<proteinExistence type="predicted"/>
<feature type="transmembrane region" description="Helical" evidence="2">
    <location>
        <begin position="163"/>
        <end position="186"/>
    </location>
</feature>
<dbReference type="RefSeq" id="XP_012943069.1">
    <property type="nucleotide sequence ID" value="XM_013087615.2"/>
</dbReference>
<keyword evidence="2" id="KW-0812">Transmembrane</keyword>
<keyword evidence="2" id="KW-0472">Membrane</keyword>
<feature type="compositionally biased region" description="Low complexity" evidence="1">
    <location>
        <begin position="1"/>
        <end position="13"/>
    </location>
</feature>
<sequence>MASSIVSGSSSASNQPRGYSVQPAEKEVDKPRPTMTPFYDEDTKISFSCQNSTLPLKLSSVLLVVSFILQVISVGAPYWSAGWRRDKMSWYEGVWMTCYRADLDNKWICGAYDYSNNKHGVPGWYTFCQAMGLISLVVFLPALLINFFYTMHPKMKMFRGMRFFNFVLTFVTGLVPLLMVIVWIAGHPMKDRFPIPYRDKDYDDEPFMIHFCFVFEIFAFIISFAAFGLEVHDYRKSDYGN</sequence>
<dbReference type="PANTHER" id="PTHR21284:SF12">
    <property type="entry name" value="EG:80H7.2 PROTEIN"/>
    <property type="match status" value="1"/>
</dbReference>
<gene>
    <name evidence="4" type="primary">LOC101862829</name>
</gene>
<evidence type="ECO:0000313" key="3">
    <source>
        <dbReference type="Proteomes" id="UP000694888"/>
    </source>
</evidence>
<keyword evidence="3" id="KW-1185">Reference proteome</keyword>
<feature type="transmembrane region" description="Helical" evidence="2">
    <location>
        <begin position="61"/>
        <end position="81"/>
    </location>
</feature>
<accession>A0ABM1A8W4</accession>
<organism evidence="3 4">
    <name type="scientific">Aplysia californica</name>
    <name type="common">California sea hare</name>
    <dbReference type="NCBI Taxonomy" id="6500"/>
    <lineage>
        <taxon>Eukaryota</taxon>
        <taxon>Metazoa</taxon>
        <taxon>Spiralia</taxon>
        <taxon>Lophotrochozoa</taxon>
        <taxon>Mollusca</taxon>
        <taxon>Gastropoda</taxon>
        <taxon>Heterobranchia</taxon>
        <taxon>Euthyneura</taxon>
        <taxon>Tectipleura</taxon>
        <taxon>Aplysiida</taxon>
        <taxon>Aplysioidea</taxon>
        <taxon>Aplysiidae</taxon>
        <taxon>Aplysia</taxon>
    </lineage>
</organism>
<name>A0ABM1A8W4_APLCA</name>
<feature type="transmembrane region" description="Helical" evidence="2">
    <location>
        <begin position="206"/>
        <end position="229"/>
    </location>
</feature>